<comment type="caution">
    <text evidence="1">The sequence shown here is derived from an EMBL/GenBank/DDBJ whole genome shotgun (WGS) entry which is preliminary data.</text>
</comment>
<proteinExistence type="predicted"/>
<evidence type="ECO:0000313" key="2">
    <source>
        <dbReference type="Proteomes" id="UP000554766"/>
    </source>
</evidence>
<keyword evidence="2" id="KW-1185">Reference proteome</keyword>
<dbReference type="GO" id="GO:0047536">
    <property type="term" value="F:2-aminoadipate transaminase activity"/>
    <property type="evidence" value="ECO:0007669"/>
    <property type="project" value="TreeGrafter"/>
</dbReference>
<name>A0A7L4P9Z4_9CREN</name>
<keyword evidence="1" id="KW-0808">Transferase</keyword>
<organism evidence="1 2">
    <name type="scientific">Pyrobaculum arsenaticum</name>
    <dbReference type="NCBI Taxonomy" id="121277"/>
    <lineage>
        <taxon>Archaea</taxon>
        <taxon>Thermoproteota</taxon>
        <taxon>Thermoprotei</taxon>
        <taxon>Thermoproteales</taxon>
        <taxon>Thermoproteaceae</taxon>
        <taxon>Pyrobaculum</taxon>
    </lineage>
</organism>
<sequence length="295" mass="33228">MVDLSGSWLKLGDADLVKAVHETVVREFGKKALQYTDTAGAPEPREELRRILDRLGFGRHAVLFTASLADSLRLVAEAHLDPGECISPEDPTQREVLPYAKCGRPKAVYVQPYWRCPDGYIYTSEELRRAEEQAPLVIYDLTYSFLIGEVPYVAKRSIAVGSLDVLFPGLHLGFLAVPRELEPYYLSIQEGVYLHVSTYMQYLFYVALRSGAVHEVFNALQRRQAVVKERLVGTATPYFVWYKPPSQRLRDIFLSRGAVPGSAYSKTGKFAEYLRLGITSATEEELADFLSKIPL</sequence>
<dbReference type="RefSeq" id="WP_011899670.1">
    <property type="nucleotide sequence ID" value="NZ_JAAVJF010000003.1"/>
</dbReference>
<accession>A0A7L4P9Z4</accession>
<dbReference type="PANTHER" id="PTHR42858:SF1">
    <property type="entry name" value="LD15494P"/>
    <property type="match status" value="1"/>
</dbReference>
<dbReference type="InterPro" id="IPR015424">
    <property type="entry name" value="PyrdxlP-dep_Trfase"/>
</dbReference>
<protein>
    <submittedName>
        <fullName evidence="1">Aminotransferase</fullName>
    </submittedName>
</protein>
<dbReference type="Proteomes" id="UP000554766">
    <property type="component" value="Unassembled WGS sequence"/>
</dbReference>
<dbReference type="Gene3D" id="3.90.1150.10">
    <property type="entry name" value="Aspartate Aminotransferase, domain 1"/>
    <property type="match status" value="2"/>
</dbReference>
<dbReference type="AlphaFoldDB" id="A0A7L4P9Z4"/>
<evidence type="ECO:0000313" key="1">
    <source>
        <dbReference type="EMBL" id="NYR15748.1"/>
    </source>
</evidence>
<dbReference type="OMA" id="CISPEDP"/>
<reference evidence="1 2" key="1">
    <citation type="journal article" date="2020" name="Nat. Commun.">
        <title>The structures of two archaeal type IV pili illuminate evolutionary relationships.</title>
        <authorList>
            <person name="Wang F."/>
            <person name="Baquero D.P."/>
            <person name="Su Z."/>
            <person name="Beltran L.C."/>
            <person name="Prangishvili D."/>
            <person name="Krupovic M."/>
            <person name="Egelman E.H."/>
        </authorList>
    </citation>
    <scope>NUCLEOTIDE SEQUENCE [LARGE SCALE GENOMIC DNA]</scope>
    <source>
        <strain evidence="1 2">2GA</strain>
    </source>
</reference>
<dbReference type="InterPro" id="IPR015422">
    <property type="entry name" value="PyrdxlP-dep_Trfase_small"/>
</dbReference>
<dbReference type="Gene3D" id="3.40.640.10">
    <property type="entry name" value="Type I PLP-dependent aspartate aminotransferase-like (Major domain)"/>
    <property type="match status" value="2"/>
</dbReference>
<dbReference type="SUPFAM" id="SSF53383">
    <property type="entry name" value="PLP-dependent transferases"/>
    <property type="match status" value="1"/>
</dbReference>
<dbReference type="GeneID" id="5056044"/>
<dbReference type="PANTHER" id="PTHR42858">
    <property type="entry name" value="AMINOTRANSFERASE"/>
    <property type="match status" value="1"/>
</dbReference>
<dbReference type="EMBL" id="JAAVJF010000003">
    <property type="protein sequence ID" value="NYR15748.1"/>
    <property type="molecule type" value="Genomic_DNA"/>
</dbReference>
<gene>
    <name evidence="1" type="ORF">HC235_07335</name>
</gene>
<dbReference type="InterPro" id="IPR015421">
    <property type="entry name" value="PyrdxlP-dep_Trfase_major"/>
</dbReference>
<keyword evidence="1" id="KW-0032">Aminotransferase</keyword>